<reference evidence="3 4" key="1">
    <citation type="journal article" date="2017" name="BMC Genomics">
        <title>Comparative genomic and phylogenomic analyses of the Bifidobacteriaceae family.</title>
        <authorList>
            <person name="Lugli G.A."/>
            <person name="Milani C."/>
            <person name="Turroni F."/>
            <person name="Duranti S."/>
            <person name="Mancabelli L."/>
            <person name="Mangifesta M."/>
            <person name="Ferrario C."/>
            <person name="Modesto M."/>
            <person name="Mattarelli P."/>
            <person name="Jiri K."/>
            <person name="van Sinderen D."/>
            <person name="Ventura M."/>
        </authorList>
    </citation>
    <scope>NUCLEOTIDE SEQUENCE [LARGE SCALE GENOMIC DNA]</scope>
    <source>
        <strain evidence="3 4">DSM 100196</strain>
    </source>
</reference>
<dbReference type="CDD" id="cd00093">
    <property type="entry name" value="HTH_XRE"/>
    <property type="match status" value="1"/>
</dbReference>
<comment type="caution">
    <text evidence="3">The sequence shown here is derived from an EMBL/GenBank/DDBJ whole genome shotgun (WGS) entry which is preliminary data.</text>
</comment>
<dbReference type="PANTHER" id="PTHR36924:SF1">
    <property type="entry name" value="ANTITOXIN HIGA-1"/>
    <property type="match status" value="1"/>
</dbReference>
<dbReference type="NCBIfam" id="TIGR02607">
    <property type="entry name" value="antidote_HigA"/>
    <property type="match status" value="1"/>
</dbReference>
<keyword evidence="1" id="KW-0238">DNA-binding</keyword>
<dbReference type="PANTHER" id="PTHR36924">
    <property type="entry name" value="ANTITOXIN HIGA-1"/>
    <property type="match status" value="1"/>
</dbReference>
<dbReference type="PROSITE" id="PS50943">
    <property type="entry name" value="HTH_CROC1"/>
    <property type="match status" value="1"/>
</dbReference>
<evidence type="ECO:0000313" key="4">
    <source>
        <dbReference type="Proteomes" id="UP000216871"/>
    </source>
</evidence>
<protein>
    <submittedName>
        <fullName evidence="3">Plasmid maintenance system antidote protein</fullName>
    </submittedName>
</protein>
<gene>
    <name evidence="3" type="ORF">BMYO_0373</name>
</gene>
<dbReference type="AlphaFoldDB" id="A0A261FPK1"/>
<evidence type="ECO:0000259" key="2">
    <source>
        <dbReference type="PROSITE" id="PS50943"/>
    </source>
</evidence>
<sequence length="114" mass="12654">MSTSTTTIDRAVKPNPYLSTPGEILKEELMEPLGISNYRLAKAIGVSETAIGEIIKGKRAISVAMAHRLGKAFGTTPEFWMNLQRDYEIFTFDSSVLDDIQPLVPDDRPPLEDD</sequence>
<evidence type="ECO:0000313" key="3">
    <source>
        <dbReference type="EMBL" id="OZG61074.1"/>
    </source>
</evidence>
<dbReference type="SMART" id="SM00530">
    <property type="entry name" value="HTH_XRE"/>
    <property type="match status" value="1"/>
</dbReference>
<feature type="domain" description="HTH cro/C1-type" evidence="2">
    <location>
        <begin position="40"/>
        <end position="80"/>
    </location>
</feature>
<organism evidence="3 4">
    <name type="scientific">Bifidobacterium myosotis</name>
    <dbReference type="NCBI Taxonomy" id="1630166"/>
    <lineage>
        <taxon>Bacteria</taxon>
        <taxon>Bacillati</taxon>
        <taxon>Actinomycetota</taxon>
        <taxon>Actinomycetes</taxon>
        <taxon>Bifidobacteriales</taxon>
        <taxon>Bifidobacteriaceae</taxon>
        <taxon>Bifidobacterium</taxon>
    </lineage>
</organism>
<dbReference type="OrthoDB" id="3174593at2"/>
<accession>A0A261FPK1</accession>
<evidence type="ECO:0000256" key="1">
    <source>
        <dbReference type="ARBA" id="ARBA00023125"/>
    </source>
</evidence>
<name>A0A261FPK1_9BIFI</name>
<dbReference type="Gene3D" id="1.10.260.40">
    <property type="entry name" value="lambda repressor-like DNA-binding domains"/>
    <property type="match status" value="1"/>
</dbReference>
<dbReference type="InterPro" id="IPR010982">
    <property type="entry name" value="Lambda_DNA-bd_dom_sf"/>
</dbReference>
<dbReference type="GO" id="GO:0003677">
    <property type="term" value="F:DNA binding"/>
    <property type="evidence" value="ECO:0007669"/>
    <property type="project" value="UniProtKB-KW"/>
</dbReference>
<dbReference type="Pfam" id="PF01381">
    <property type="entry name" value="HTH_3"/>
    <property type="match status" value="1"/>
</dbReference>
<dbReference type="InterPro" id="IPR001387">
    <property type="entry name" value="Cro/C1-type_HTH"/>
</dbReference>
<dbReference type="SUPFAM" id="SSF47413">
    <property type="entry name" value="lambda repressor-like DNA-binding domains"/>
    <property type="match status" value="1"/>
</dbReference>
<keyword evidence="4" id="KW-1185">Reference proteome</keyword>
<dbReference type="Proteomes" id="UP000216871">
    <property type="component" value="Unassembled WGS sequence"/>
</dbReference>
<dbReference type="EMBL" id="MWWW01000004">
    <property type="protein sequence ID" value="OZG61074.1"/>
    <property type="molecule type" value="Genomic_DNA"/>
</dbReference>
<dbReference type="InterPro" id="IPR013430">
    <property type="entry name" value="Toxin_antidote_HigA"/>
</dbReference>
<proteinExistence type="predicted"/>